<name>A0AC61PMA2_9FIRM</name>
<proteinExistence type="predicted"/>
<evidence type="ECO:0000313" key="2">
    <source>
        <dbReference type="Proteomes" id="UP000192328"/>
    </source>
</evidence>
<sequence>MRLSFRRLCVLLILLLLVLAGSAAAENKTFSSVSEALRYIKNNQPAELTIENVKFKPTDLLKIRDAMLEGSVFHFTSTWGKVQFSDESTEIDLTVRSTGVPDAEFQGFIDLCPNLKLIDNSNHTGPSYKFMIPLIEKYPDITFEWKVWLGKNHYCSTKATAFSTFNEPFDPDALTSKQLYERIRYCSRLKALDLGHNELKDLEFLQFLPDLEFLIVGDNQIHDLTPISQCKHLKYAELFSNYFTDLTPLAACTELLDLNICYCPVHDFSPIDGLENLERFWATMIRGLPEEEQQRFMEVHPNTEVDFKGSHATTNGWRKHPRYKHYIWCLRNSTWIPFDQPLPGEAE</sequence>
<dbReference type="Proteomes" id="UP000192328">
    <property type="component" value="Unassembled WGS sequence"/>
</dbReference>
<accession>A0AC61PMA2</accession>
<reference evidence="1" key="1">
    <citation type="submission" date="2017-04" db="EMBL/GenBank/DDBJ databases">
        <authorList>
            <person name="Varghese N."/>
            <person name="Submissions S."/>
        </authorList>
    </citation>
    <scope>NUCLEOTIDE SEQUENCE</scope>
    <source>
        <strain evidence="1">WTE2008</strain>
    </source>
</reference>
<comment type="caution">
    <text evidence="1">The sequence shown here is derived from an EMBL/GenBank/DDBJ whole genome shotgun (WGS) entry which is preliminary data.</text>
</comment>
<gene>
    <name evidence="1" type="ORF">SAMN06297397_1968</name>
</gene>
<organism evidence="1 2">
    <name type="scientific">Aristaeella lactis</name>
    <dbReference type="NCBI Taxonomy" id="3046383"/>
    <lineage>
        <taxon>Bacteria</taxon>
        <taxon>Bacillati</taxon>
        <taxon>Bacillota</taxon>
        <taxon>Clostridia</taxon>
        <taxon>Eubacteriales</taxon>
        <taxon>Aristaeellaceae</taxon>
        <taxon>Aristaeella</taxon>
    </lineage>
</organism>
<keyword evidence="2" id="KW-1185">Reference proteome</keyword>
<protein>
    <submittedName>
        <fullName evidence="1">Leucine Rich repeats (2 copies)</fullName>
    </submittedName>
</protein>
<dbReference type="EMBL" id="FWXZ01000003">
    <property type="protein sequence ID" value="SMC67769.1"/>
    <property type="molecule type" value="Genomic_DNA"/>
</dbReference>
<evidence type="ECO:0000313" key="1">
    <source>
        <dbReference type="EMBL" id="SMC67769.1"/>
    </source>
</evidence>